<dbReference type="RefSeq" id="WP_253776110.1">
    <property type="nucleotide sequence ID" value="NZ_CP016634.1"/>
</dbReference>
<gene>
    <name evidence="1" type="ORF">IEC33019_1090</name>
</gene>
<dbReference type="AlphaFoldDB" id="A0A1B2F384"/>
<organism evidence="1">
    <name type="scientific">Pseudomonas putida</name>
    <name type="common">Arthrobacter siderocapsulatus</name>
    <dbReference type="NCBI Taxonomy" id="303"/>
    <lineage>
        <taxon>Bacteria</taxon>
        <taxon>Pseudomonadati</taxon>
        <taxon>Pseudomonadota</taxon>
        <taxon>Gammaproteobacteria</taxon>
        <taxon>Pseudomonadales</taxon>
        <taxon>Pseudomonadaceae</taxon>
        <taxon>Pseudomonas</taxon>
    </lineage>
</organism>
<proteinExistence type="predicted"/>
<name>A0A1B2F384_PSEPU</name>
<protein>
    <submittedName>
        <fullName evidence="1">Uncharacterized protein</fullName>
    </submittedName>
</protein>
<evidence type="ECO:0000313" key="1">
    <source>
        <dbReference type="EMBL" id="ANY86661.1"/>
    </source>
</evidence>
<sequence>MALGLASAFVLASPVLVVAGLAGGIAGGMAGHWVGGELFGEGSDGQKLMTFGGALLGGSIGAKGGKAFDARYEFKSQGFGSNLGNVKLVKKPVLPQKSDKVSPELYGELRSKTPSAAIRKAVNQDVALPMKDPALPGLEVTKSLHADHVVPMKKITEMEGFSRLTFEDQVKVLNYEPNFQGLSEVANTSKGAKSFAEWELYRKGNIPVDPAFRSVMMDKASKLDPELQQYMNGLLSGY</sequence>
<dbReference type="EMBL" id="CP016634">
    <property type="protein sequence ID" value="ANY86661.1"/>
    <property type="molecule type" value="Genomic_DNA"/>
</dbReference>
<accession>A0A1B2F384</accession>
<reference evidence="1" key="1">
    <citation type="submission" date="2016-07" db="EMBL/GenBank/DDBJ databases">
        <title>New class B carbapenemase carried by novel plasmid in Pseudomonas putida enviromental strain in eastern Amazonia.</title>
        <authorList>
            <person name="Souza C.O."/>
            <person name="Lima K.V."/>
            <person name="Brasiliense D.M."/>
            <person name="Perez-Chaparro P.J."/>
            <person name="Mamizuka E.M."/>
            <person name="Lima M.O."/>
            <person name="Lima L.N."/>
            <person name="McCulloch J.A."/>
        </authorList>
    </citation>
    <scope>NUCLEOTIDE SEQUENCE [LARGE SCALE GENOMIC DNA]</scope>
    <source>
        <strain evidence="1">IEC33019</strain>
    </source>
</reference>